<dbReference type="SUPFAM" id="SSF47819">
    <property type="entry name" value="HRDC-like"/>
    <property type="match status" value="1"/>
</dbReference>
<comment type="subcellular location">
    <subcellularLocation>
        <location evidence="1">Nucleus</location>
    </subcellularLocation>
</comment>
<comment type="similarity">
    <text evidence="8">Belongs to the exosome component 10/RRP6 family.</text>
</comment>
<dbReference type="EMBL" id="DF849427">
    <property type="protein sequence ID" value="GAT57256.1"/>
    <property type="molecule type" value="Genomic_DNA"/>
</dbReference>
<dbReference type="InterPro" id="IPR045092">
    <property type="entry name" value="Rrp6-like"/>
</dbReference>
<evidence type="ECO:0000313" key="11">
    <source>
        <dbReference type="EMBL" id="GAT57256.1"/>
    </source>
</evidence>
<evidence type="ECO:0000256" key="5">
    <source>
        <dbReference type="ARBA" id="ARBA00022835"/>
    </source>
</evidence>
<evidence type="ECO:0000256" key="9">
    <source>
        <dbReference type="SAM" id="MobiDB-lite"/>
    </source>
</evidence>
<name>A0ABQ0M1P1_MYCCL</name>
<evidence type="ECO:0000256" key="6">
    <source>
        <dbReference type="ARBA" id="ARBA00022839"/>
    </source>
</evidence>
<dbReference type="InterPro" id="IPR002562">
    <property type="entry name" value="3'-5'_exonuclease_dom"/>
</dbReference>
<dbReference type="Gene3D" id="1.10.150.80">
    <property type="entry name" value="HRDC domain"/>
    <property type="match status" value="1"/>
</dbReference>
<dbReference type="PROSITE" id="PS50967">
    <property type="entry name" value="HRDC"/>
    <property type="match status" value="1"/>
</dbReference>
<keyword evidence="7" id="KW-0539">Nucleus</keyword>
<evidence type="ECO:0000259" key="10">
    <source>
        <dbReference type="PROSITE" id="PS50967"/>
    </source>
</evidence>
<dbReference type="InterPro" id="IPR002121">
    <property type="entry name" value="HRDC_dom"/>
</dbReference>
<keyword evidence="5" id="KW-0271">Exosome</keyword>
<dbReference type="CDD" id="cd06147">
    <property type="entry name" value="Rrp6p_like_exo"/>
    <property type="match status" value="1"/>
</dbReference>
<dbReference type="PANTHER" id="PTHR12124:SF47">
    <property type="entry name" value="EXOSOME COMPONENT 10"/>
    <property type="match status" value="1"/>
</dbReference>
<dbReference type="Proteomes" id="UP000815677">
    <property type="component" value="Unassembled WGS sequence"/>
</dbReference>
<dbReference type="InterPro" id="IPR044876">
    <property type="entry name" value="HRDC_dom_sf"/>
</dbReference>
<accession>A0ABQ0M1P1</accession>
<dbReference type="PANTHER" id="PTHR12124">
    <property type="entry name" value="POLYMYOSITIS/SCLERODERMA AUTOANTIGEN-RELATED"/>
    <property type="match status" value="1"/>
</dbReference>
<dbReference type="SMART" id="SM00474">
    <property type="entry name" value="35EXOc"/>
    <property type="match status" value="1"/>
</dbReference>
<dbReference type="SMART" id="SM00341">
    <property type="entry name" value="HRDC"/>
    <property type="match status" value="1"/>
</dbReference>
<feature type="domain" description="HRDC" evidence="10">
    <location>
        <begin position="492"/>
        <end position="572"/>
    </location>
</feature>
<dbReference type="InterPro" id="IPR049559">
    <property type="entry name" value="Rrp6p-like_exo"/>
</dbReference>
<feature type="region of interest" description="Disordered" evidence="9">
    <location>
        <begin position="727"/>
        <end position="829"/>
    </location>
</feature>
<keyword evidence="6 11" id="KW-0269">Exonuclease</keyword>
<dbReference type="GO" id="GO:0004527">
    <property type="term" value="F:exonuclease activity"/>
    <property type="evidence" value="ECO:0007669"/>
    <property type="project" value="UniProtKB-KW"/>
</dbReference>
<gene>
    <name evidence="11" type="ORF">MCHLO_13815</name>
</gene>
<dbReference type="InterPro" id="IPR012588">
    <property type="entry name" value="Exosome-assoc_fac_Rrp6_N"/>
</dbReference>
<feature type="compositionally biased region" description="Polar residues" evidence="9">
    <location>
        <begin position="820"/>
        <end position="829"/>
    </location>
</feature>
<sequence>MASGSGSNRLSSATFGEFNTAVQSAALNATRSAAGLPTDIKFHRSIDAGLADDLDAFSARVLSLTNNLLVLASTSDSSRRKGKGKLQTQDDVVDDFHSLVVDSMDQLLERTDMCLDEFQGKNKAPQVAINLDALRKANKPSTAPKGQLDAAVQHAANLAKPQLRFKQPIDNSNDAPWYPTLSHKFNAQVPLGHVFRDTEGDALIRHPYRYEIKHIAYPARMFVAADPIPPTPFETTAATWVSTPEALEAMSNELQQAQEIAIDLEHNNYRSFAGIVCLMQISTRAKDWIVDTLALRAELASGALNEVFTDPSIVKVFHGAESDIVWLQQDFNLYIVNLFDTFHASKLLEFPRHGLANLLEMYCDFVPDKRYQLADWRIRPLPQDMLNYARSDTHFLLYIYDNLRNALLDRAMSKSRSPSPSGVASGVGGDWPLQQNLIRQALARSEETALRTYEKEVYDAERGVGPGGWDTLARKWNKGGLVATAEVADGKETLQRAVYRCVHQWRDTVARREDESTRYILPNHFLFQLAEQPPADMAALLKTFSSVPQAVRRHAKELLDAIRTCVQAQLAQPKEMKVVEAPTELAPPAAEMDLDRETKSTDAPNMWASNPFSSSLAGKSSLFGGALPKETGSAKSRAAHSTLFGAKTRASKFSSGFQDVVARIHSALVVVPTLPEIAAPSKAVSEPATVPEETSGMQVEIPFVPAAQRSTKPVIEVVDDSIVVVGQPRAKKRKRVKSEGADGEGSSSKPTKKASPQAQTEDPEPFDFSSVPNILDDAPKGDEDTRVKKKRKGKKDKGGEAKPMYGDFPAPPRAYREVKQGNQSRTFKY</sequence>
<evidence type="ECO:0000256" key="3">
    <source>
        <dbReference type="ARBA" id="ARBA00022722"/>
    </source>
</evidence>
<reference evidence="11" key="1">
    <citation type="submission" date="2014-09" db="EMBL/GenBank/DDBJ databases">
        <title>Genome sequence of the luminous mushroom Mycena chlorophos for searching fungal bioluminescence genes.</title>
        <authorList>
            <person name="Tanaka Y."/>
            <person name="Kasuga D."/>
            <person name="Oba Y."/>
            <person name="Hase S."/>
            <person name="Sato K."/>
            <person name="Oba Y."/>
            <person name="Sakakibara Y."/>
        </authorList>
    </citation>
    <scope>NUCLEOTIDE SEQUENCE</scope>
</reference>
<dbReference type="Pfam" id="PF08066">
    <property type="entry name" value="PMC2NT"/>
    <property type="match status" value="1"/>
</dbReference>
<keyword evidence="12" id="KW-1185">Reference proteome</keyword>
<dbReference type="SUPFAM" id="SSF53098">
    <property type="entry name" value="Ribonuclease H-like"/>
    <property type="match status" value="1"/>
</dbReference>
<dbReference type="Pfam" id="PF01612">
    <property type="entry name" value="DNA_pol_A_exo1"/>
    <property type="match status" value="1"/>
</dbReference>
<evidence type="ECO:0000256" key="2">
    <source>
        <dbReference type="ARBA" id="ARBA00022552"/>
    </source>
</evidence>
<dbReference type="InterPro" id="IPR036397">
    <property type="entry name" value="RNaseH_sf"/>
</dbReference>
<feature type="compositionally biased region" description="Basic and acidic residues" evidence="9">
    <location>
        <begin position="777"/>
        <end position="786"/>
    </location>
</feature>
<dbReference type="InterPro" id="IPR010997">
    <property type="entry name" value="HRDC-like_sf"/>
</dbReference>
<dbReference type="InterPro" id="IPR012337">
    <property type="entry name" value="RNaseH-like_sf"/>
</dbReference>
<organism evidence="11 12">
    <name type="scientific">Mycena chlorophos</name>
    <name type="common">Agaric fungus</name>
    <name type="synonym">Agaricus chlorophos</name>
    <dbReference type="NCBI Taxonomy" id="658473"/>
    <lineage>
        <taxon>Eukaryota</taxon>
        <taxon>Fungi</taxon>
        <taxon>Dikarya</taxon>
        <taxon>Basidiomycota</taxon>
        <taxon>Agaricomycotina</taxon>
        <taxon>Agaricomycetes</taxon>
        <taxon>Agaricomycetidae</taxon>
        <taxon>Agaricales</taxon>
        <taxon>Marasmiineae</taxon>
        <taxon>Mycenaceae</taxon>
        <taxon>Mycena</taxon>
    </lineage>
</organism>
<dbReference type="Pfam" id="PF00570">
    <property type="entry name" value="HRDC"/>
    <property type="match status" value="1"/>
</dbReference>
<evidence type="ECO:0000256" key="4">
    <source>
        <dbReference type="ARBA" id="ARBA00022801"/>
    </source>
</evidence>
<keyword evidence="4" id="KW-0378">Hydrolase</keyword>
<keyword evidence="3" id="KW-0540">Nuclease</keyword>
<feature type="compositionally biased region" description="Polar residues" evidence="9">
    <location>
        <begin position="745"/>
        <end position="760"/>
    </location>
</feature>
<evidence type="ECO:0000256" key="8">
    <source>
        <dbReference type="ARBA" id="ARBA00043957"/>
    </source>
</evidence>
<protein>
    <submittedName>
        <fullName evidence="11">Exosome complex exonuclease RRP6</fullName>
    </submittedName>
</protein>
<evidence type="ECO:0000313" key="12">
    <source>
        <dbReference type="Proteomes" id="UP000815677"/>
    </source>
</evidence>
<evidence type="ECO:0000256" key="1">
    <source>
        <dbReference type="ARBA" id="ARBA00004123"/>
    </source>
</evidence>
<dbReference type="Gene3D" id="3.30.420.10">
    <property type="entry name" value="Ribonuclease H-like superfamily/Ribonuclease H"/>
    <property type="match status" value="1"/>
</dbReference>
<proteinExistence type="inferred from homology"/>
<keyword evidence="2" id="KW-0698">rRNA processing</keyword>
<evidence type="ECO:0000256" key="7">
    <source>
        <dbReference type="ARBA" id="ARBA00023242"/>
    </source>
</evidence>